<organism evidence="2 3">
    <name type="scientific">Fusarium equiseti</name>
    <name type="common">Fusarium scirpi</name>
    <dbReference type="NCBI Taxonomy" id="61235"/>
    <lineage>
        <taxon>Eukaryota</taxon>
        <taxon>Fungi</taxon>
        <taxon>Dikarya</taxon>
        <taxon>Ascomycota</taxon>
        <taxon>Pezizomycotina</taxon>
        <taxon>Sordariomycetes</taxon>
        <taxon>Hypocreomycetidae</taxon>
        <taxon>Hypocreales</taxon>
        <taxon>Nectriaceae</taxon>
        <taxon>Fusarium</taxon>
        <taxon>Fusarium incarnatum-equiseti species complex</taxon>
    </lineage>
</organism>
<feature type="region of interest" description="Disordered" evidence="1">
    <location>
        <begin position="72"/>
        <end position="93"/>
    </location>
</feature>
<gene>
    <name evidence="2" type="ORF">FEQUK3_LOCUS7358</name>
</gene>
<dbReference type="AlphaFoldDB" id="A0A8J2J9V3"/>
<name>A0A8J2J9V3_FUSEQ</name>
<dbReference type="Proteomes" id="UP000693738">
    <property type="component" value="Unassembled WGS sequence"/>
</dbReference>
<evidence type="ECO:0000256" key="1">
    <source>
        <dbReference type="SAM" id="MobiDB-lite"/>
    </source>
</evidence>
<accession>A0A8J2J9V3</accession>
<evidence type="ECO:0000313" key="3">
    <source>
        <dbReference type="Proteomes" id="UP000693738"/>
    </source>
</evidence>
<dbReference type="EMBL" id="CAJSTJ010000141">
    <property type="protein sequence ID" value="CAG7561629.1"/>
    <property type="molecule type" value="Genomic_DNA"/>
</dbReference>
<protein>
    <submittedName>
        <fullName evidence="2">Uncharacterized protein</fullName>
    </submittedName>
</protein>
<evidence type="ECO:0000313" key="2">
    <source>
        <dbReference type="EMBL" id="CAG7561629.1"/>
    </source>
</evidence>
<reference evidence="2" key="1">
    <citation type="submission" date="2021-05" db="EMBL/GenBank/DDBJ databases">
        <authorList>
            <person name="Khan N."/>
        </authorList>
    </citation>
    <scope>NUCLEOTIDE SEQUENCE</scope>
</reference>
<sequence length="203" mass="22451">MEGLVRGSRQHPSMIFTDIGALDSLRRGSYGQCNKLVQATRLASASSSMANHYVSIRLTTIHQLFEKYRTENPPTLSGHVPSPEDGRGGSTNHDTDVLLDDLLAIRFDNPPSLCSHKSAVASAQLLSSLAPDASQKIMSLIPPHTFVSKALDLTVRESRYWPVALMFVKSAFLPSSLRTFAIPWLTYSSEQIEGPYFTTERRV</sequence>
<proteinExistence type="predicted"/>
<comment type="caution">
    <text evidence="2">The sequence shown here is derived from an EMBL/GenBank/DDBJ whole genome shotgun (WGS) entry which is preliminary data.</text>
</comment>